<proteinExistence type="predicted"/>
<name>A0ABW7GMJ4_9BURK</name>
<sequence length="62" mass="6391">MHQDLAHGATSATSVSSAAGPLARRFGPLAALLLLVGMSPRRRRALPAARLGAPSGLPNCRF</sequence>
<gene>
    <name evidence="1" type="ORF">ACG04Q_16500</name>
</gene>
<comment type="caution">
    <text evidence="1">The sequence shown here is derived from an EMBL/GenBank/DDBJ whole genome shotgun (WGS) entry which is preliminary data.</text>
</comment>
<dbReference type="Proteomes" id="UP001606302">
    <property type="component" value="Unassembled WGS sequence"/>
</dbReference>
<protein>
    <submittedName>
        <fullName evidence="1">Uncharacterized protein</fullName>
    </submittedName>
</protein>
<reference evidence="1 2" key="1">
    <citation type="submission" date="2024-08" db="EMBL/GenBank/DDBJ databases">
        <authorList>
            <person name="Lu H."/>
        </authorList>
    </citation>
    <scope>NUCLEOTIDE SEQUENCE [LARGE SCALE GENOMIC DNA]</scope>
    <source>
        <strain evidence="1 2">DXS20W</strain>
    </source>
</reference>
<evidence type="ECO:0000313" key="2">
    <source>
        <dbReference type="Proteomes" id="UP001606302"/>
    </source>
</evidence>
<organism evidence="1 2">
    <name type="scientific">Pelomonas lactea</name>
    <dbReference type="NCBI Taxonomy" id="3299030"/>
    <lineage>
        <taxon>Bacteria</taxon>
        <taxon>Pseudomonadati</taxon>
        <taxon>Pseudomonadota</taxon>
        <taxon>Betaproteobacteria</taxon>
        <taxon>Burkholderiales</taxon>
        <taxon>Sphaerotilaceae</taxon>
        <taxon>Roseateles</taxon>
    </lineage>
</organism>
<dbReference type="RefSeq" id="WP_394512078.1">
    <property type="nucleotide sequence ID" value="NZ_JBIGHX010000005.1"/>
</dbReference>
<evidence type="ECO:0000313" key="1">
    <source>
        <dbReference type="EMBL" id="MFG6463173.1"/>
    </source>
</evidence>
<keyword evidence="2" id="KW-1185">Reference proteome</keyword>
<dbReference type="EMBL" id="JBIGHX010000005">
    <property type="protein sequence ID" value="MFG6463173.1"/>
    <property type="molecule type" value="Genomic_DNA"/>
</dbReference>
<accession>A0ABW7GMJ4</accession>